<sequence length="199" mass="22828">MEWRLISPEVPVREEAAMVADFFDRALDYYHYRKDDFELKVFARFLEQLPECFHSRIFVHLHEIPEETFEYIGYHLKGQMCASDVSDFIEEEKSEGRKFSAGAHNGAELIAVKSWADAVLVSPVFPSISKVNYQAKDAVFFSSALEQVPHCTALGGIGKNQIRQIREMGFKSCALMGAVWKGDFDPLENFEQIKNQIHE</sequence>
<dbReference type="CDD" id="cd00564">
    <property type="entry name" value="TMP_TenI"/>
    <property type="match status" value="1"/>
</dbReference>
<dbReference type="EMBL" id="BQKE01000001">
    <property type="protein sequence ID" value="GJM61123.1"/>
    <property type="molecule type" value="Genomic_DNA"/>
</dbReference>
<proteinExistence type="predicted"/>
<feature type="domain" description="Thiamine phosphate synthase/TenI" evidence="1">
    <location>
        <begin position="102"/>
        <end position="179"/>
    </location>
</feature>
<dbReference type="SUPFAM" id="SSF51391">
    <property type="entry name" value="Thiamin phosphate synthase"/>
    <property type="match status" value="1"/>
</dbReference>
<evidence type="ECO:0000313" key="2">
    <source>
        <dbReference type="EMBL" id="GJM61123.1"/>
    </source>
</evidence>
<evidence type="ECO:0000313" key="3">
    <source>
        <dbReference type="Proteomes" id="UP001310022"/>
    </source>
</evidence>
<dbReference type="InterPro" id="IPR022998">
    <property type="entry name" value="ThiamineP_synth_TenI"/>
</dbReference>
<dbReference type="AlphaFoldDB" id="A0AAN5ALQ6"/>
<gene>
    <name evidence="2" type="ORF">PEDI_16750</name>
</gene>
<protein>
    <submittedName>
        <fullName evidence="2">Thiamine phosphate synthase</fullName>
    </submittedName>
</protein>
<reference evidence="2 3" key="1">
    <citation type="submission" date="2021-12" db="EMBL/GenBank/DDBJ databases">
        <title>Genome sequencing of bacteria with rrn-lacking chromosome and rrn-plasmid.</title>
        <authorList>
            <person name="Anda M."/>
            <person name="Iwasaki W."/>
        </authorList>
    </citation>
    <scope>NUCLEOTIDE SEQUENCE [LARGE SCALE GENOMIC DNA]</scope>
    <source>
        <strain evidence="2 3">NBRC 15940</strain>
    </source>
</reference>
<dbReference type="Gene3D" id="3.20.20.70">
    <property type="entry name" value="Aldolase class I"/>
    <property type="match status" value="1"/>
</dbReference>
<accession>A0AAN5ALQ6</accession>
<organism evidence="2 3">
    <name type="scientific">Persicobacter diffluens</name>
    <dbReference type="NCBI Taxonomy" id="981"/>
    <lineage>
        <taxon>Bacteria</taxon>
        <taxon>Pseudomonadati</taxon>
        <taxon>Bacteroidota</taxon>
        <taxon>Cytophagia</taxon>
        <taxon>Cytophagales</taxon>
        <taxon>Persicobacteraceae</taxon>
        <taxon>Persicobacter</taxon>
    </lineage>
</organism>
<dbReference type="Pfam" id="PF02581">
    <property type="entry name" value="TMP-TENI"/>
    <property type="match status" value="1"/>
</dbReference>
<evidence type="ECO:0000259" key="1">
    <source>
        <dbReference type="Pfam" id="PF02581"/>
    </source>
</evidence>
<dbReference type="InterPro" id="IPR036206">
    <property type="entry name" value="ThiamineP_synth_sf"/>
</dbReference>
<name>A0AAN5ALQ6_9BACT</name>
<dbReference type="Proteomes" id="UP001310022">
    <property type="component" value="Unassembled WGS sequence"/>
</dbReference>
<dbReference type="RefSeq" id="WP_338236737.1">
    <property type="nucleotide sequence ID" value="NZ_BQKE01000001.1"/>
</dbReference>
<keyword evidence="3" id="KW-1185">Reference proteome</keyword>
<dbReference type="GO" id="GO:0009228">
    <property type="term" value="P:thiamine biosynthetic process"/>
    <property type="evidence" value="ECO:0007669"/>
    <property type="project" value="UniProtKB-KW"/>
</dbReference>
<comment type="caution">
    <text evidence="2">The sequence shown here is derived from an EMBL/GenBank/DDBJ whole genome shotgun (WGS) entry which is preliminary data.</text>
</comment>
<dbReference type="InterPro" id="IPR013785">
    <property type="entry name" value="Aldolase_TIM"/>
</dbReference>